<feature type="domain" description="Luciferase-like" evidence="3">
    <location>
        <begin position="16"/>
        <end position="280"/>
    </location>
</feature>
<evidence type="ECO:0000259" key="3">
    <source>
        <dbReference type="Pfam" id="PF00296"/>
    </source>
</evidence>
<dbReference type="GO" id="GO:0005829">
    <property type="term" value="C:cytosol"/>
    <property type="evidence" value="ECO:0007669"/>
    <property type="project" value="TreeGrafter"/>
</dbReference>
<gene>
    <name evidence="4" type="ORF">SAMN04487987_103271</name>
</gene>
<reference evidence="5" key="1">
    <citation type="submission" date="2016-10" db="EMBL/GenBank/DDBJ databases">
        <authorList>
            <person name="Varghese N."/>
            <person name="Submissions S."/>
        </authorList>
    </citation>
    <scope>NUCLEOTIDE SEQUENCE [LARGE SCALE GENOMIC DNA]</scope>
    <source>
        <strain evidence="5">DSM 25730</strain>
    </source>
</reference>
<dbReference type="InterPro" id="IPR050766">
    <property type="entry name" value="Bact_Lucif_Oxidored"/>
</dbReference>
<dbReference type="Gene3D" id="3.20.20.30">
    <property type="entry name" value="Luciferase-like domain"/>
    <property type="match status" value="1"/>
</dbReference>
<proteinExistence type="predicted"/>
<keyword evidence="5" id="KW-1185">Reference proteome</keyword>
<dbReference type="FunFam" id="3.20.20.30:FF:000002">
    <property type="entry name" value="LLM class flavin-dependent oxidoreductase"/>
    <property type="match status" value="1"/>
</dbReference>
<protein>
    <recommendedName>
        <fullName evidence="2">Luciferase-like monooxygenase</fullName>
    </recommendedName>
</protein>
<dbReference type="InterPro" id="IPR036661">
    <property type="entry name" value="Luciferase-like_sf"/>
</dbReference>
<dbReference type="EMBL" id="FOMI01000003">
    <property type="protein sequence ID" value="SFD05938.1"/>
    <property type="molecule type" value="Genomic_DNA"/>
</dbReference>
<comment type="similarity">
    <text evidence="1">To bacterial alkanal monooxygenase alpha and beta chains.</text>
</comment>
<evidence type="ECO:0000313" key="5">
    <source>
        <dbReference type="Proteomes" id="UP000199439"/>
    </source>
</evidence>
<dbReference type="STRING" id="870482.SAMN04487987_103271"/>
<name>A0A1I1PEA6_9FLAO</name>
<evidence type="ECO:0000256" key="2">
    <source>
        <dbReference type="ARBA" id="ARBA00074555"/>
    </source>
</evidence>
<dbReference type="Proteomes" id="UP000199439">
    <property type="component" value="Unassembled WGS sequence"/>
</dbReference>
<dbReference type="PANTHER" id="PTHR30137">
    <property type="entry name" value="LUCIFERASE-LIKE MONOOXYGENASE"/>
    <property type="match status" value="1"/>
</dbReference>
<dbReference type="OrthoDB" id="9780518at2"/>
<dbReference type="RefSeq" id="WP_092850506.1">
    <property type="nucleotide sequence ID" value="NZ_FOMI01000003.1"/>
</dbReference>
<dbReference type="SUPFAM" id="SSF51679">
    <property type="entry name" value="Bacterial luciferase-like"/>
    <property type="match status" value="1"/>
</dbReference>
<dbReference type="InterPro" id="IPR011251">
    <property type="entry name" value="Luciferase-like_dom"/>
</dbReference>
<sequence>MKQTAYSILDLVIVSEGKTYQQTLKASIELAKKAESFGYKRVWYAEHHNMAGIASNAPQIIISQVAQETKTLRVGSGGIMLPNHSPFIITEQFGTLGTLFPNRIDLGLGRAPGTDQETAHAIRPNFLQATHSFPQDIEQIQNYFLEENSISKVRVPIAEGVPVPIYILGSSTDSAHLAAKKGLPYAFASHFATAHLHNAITIYRNEFKPSESFKAPYVIAGINVFIADTNEEAETMATSFFKMIIALLTSTKREHLEKPMEMTAELRETIKHPAVKQMTKYTFIGSKSTVKQDIQDFLNETQVDELIAVTNTYDANSRIKSYRYFAQIMKELNSES</sequence>
<dbReference type="PANTHER" id="PTHR30137:SF6">
    <property type="entry name" value="LUCIFERASE-LIKE MONOOXYGENASE"/>
    <property type="match status" value="1"/>
</dbReference>
<evidence type="ECO:0000256" key="1">
    <source>
        <dbReference type="ARBA" id="ARBA00007789"/>
    </source>
</evidence>
<dbReference type="Pfam" id="PF00296">
    <property type="entry name" value="Bac_luciferase"/>
    <property type="match status" value="1"/>
</dbReference>
<dbReference type="NCBIfam" id="TIGR03558">
    <property type="entry name" value="oxido_grp_1"/>
    <property type="match status" value="1"/>
</dbReference>
<evidence type="ECO:0000313" key="4">
    <source>
        <dbReference type="EMBL" id="SFD05938.1"/>
    </source>
</evidence>
<organism evidence="4 5">
    <name type="scientific">Algibacter pectinivorans</name>
    <dbReference type="NCBI Taxonomy" id="870482"/>
    <lineage>
        <taxon>Bacteria</taxon>
        <taxon>Pseudomonadati</taxon>
        <taxon>Bacteroidota</taxon>
        <taxon>Flavobacteriia</taxon>
        <taxon>Flavobacteriales</taxon>
        <taxon>Flavobacteriaceae</taxon>
        <taxon>Algibacter</taxon>
    </lineage>
</organism>
<dbReference type="AlphaFoldDB" id="A0A1I1PEA6"/>
<dbReference type="GO" id="GO:0016705">
    <property type="term" value="F:oxidoreductase activity, acting on paired donors, with incorporation or reduction of molecular oxygen"/>
    <property type="evidence" value="ECO:0007669"/>
    <property type="project" value="InterPro"/>
</dbReference>
<accession>A0A1I1PEA6</accession>
<dbReference type="InterPro" id="IPR019949">
    <property type="entry name" value="CmoO-like"/>
</dbReference>